<evidence type="ECO:0000313" key="2">
    <source>
        <dbReference type="EMBL" id="KAF2499281.1"/>
    </source>
</evidence>
<keyword evidence="3" id="KW-1185">Reference proteome</keyword>
<reference evidence="2" key="1">
    <citation type="journal article" date="2020" name="Stud. Mycol.">
        <title>101 Dothideomycetes genomes: a test case for predicting lifestyles and emergence of pathogens.</title>
        <authorList>
            <person name="Haridas S."/>
            <person name="Albert R."/>
            <person name="Binder M."/>
            <person name="Bloem J."/>
            <person name="Labutti K."/>
            <person name="Salamov A."/>
            <person name="Andreopoulos B."/>
            <person name="Baker S."/>
            <person name="Barry K."/>
            <person name="Bills G."/>
            <person name="Bluhm B."/>
            <person name="Cannon C."/>
            <person name="Castanera R."/>
            <person name="Culley D."/>
            <person name="Daum C."/>
            <person name="Ezra D."/>
            <person name="Gonzalez J."/>
            <person name="Henrissat B."/>
            <person name="Kuo A."/>
            <person name="Liang C."/>
            <person name="Lipzen A."/>
            <person name="Lutzoni F."/>
            <person name="Magnuson J."/>
            <person name="Mondo S."/>
            <person name="Nolan M."/>
            <person name="Ohm R."/>
            <person name="Pangilinan J."/>
            <person name="Park H.-J."/>
            <person name="Ramirez L."/>
            <person name="Alfaro M."/>
            <person name="Sun H."/>
            <person name="Tritt A."/>
            <person name="Yoshinaga Y."/>
            <person name="Zwiers L.-H."/>
            <person name="Turgeon B."/>
            <person name="Goodwin S."/>
            <person name="Spatafora J."/>
            <person name="Crous P."/>
            <person name="Grigoriev I."/>
        </authorList>
    </citation>
    <scope>NUCLEOTIDE SEQUENCE</scope>
    <source>
        <strain evidence="2">CBS 269.34</strain>
    </source>
</reference>
<feature type="region of interest" description="Disordered" evidence="1">
    <location>
        <begin position="1"/>
        <end position="21"/>
    </location>
</feature>
<evidence type="ECO:0000313" key="3">
    <source>
        <dbReference type="Proteomes" id="UP000799750"/>
    </source>
</evidence>
<dbReference type="EMBL" id="MU004184">
    <property type="protein sequence ID" value="KAF2499281.1"/>
    <property type="molecule type" value="Genomic_DNA"/>
</dbReference>
<dbReference type="Proteomes" id="UP000799750">
    <property type="component" value="Unassembled WGS sequence"/>
</dbReference>
<accession>A0A6A6R3G7</accession>
<feature type="compositionally biased region" description="Low complexity" evidence="1">
    <location>
        <begin position="1"/>
        <end position="11"/>
    </location>
</feature>
<name>A0A6A6R3G7_9PEZI</name>
<gene>
    <name evidence="2" type="ORF">BU16DRAFT_266113</name>
</gene>
<dbReference type="OrthoDB" id="2951834at2759"/>
<dbReference type="AlphaFoldDB" id="A0A6A6R3G7"/>
<evidence type="ECO:0000256" key="1">
    <source>
        <dbReference type="SAM" id="MobiDB-lite"/>
    </source>
</evidence>
<proteinExistence type="predicted"/>
<organism evidence="2 3">
    <name type="scientific">Lophium mytilinum</name>
    <dbReference type="NCBI Taxonomy" id="390894"/>
    <lineage>
        <taxon>Eukaryota</taxon>
        <taxon>Fungi</taxon>
        <taxon>Dikarya</taxon>
        <taxon>Ascomycota</taxon>
        <taxon>Pezizomycotina</taxon>
        <taxon>Dothideomycetes</taxon>
        <taxon>Pleosporomycetidae</taxon>
        <taxon>Mytilinidiales</taxon>
        <taxon>Mytilinidiaceae</taxon>
        <taxon>Lophium</taxon>
    </lineage>
</organism>
<protein>
    <submittedName>
        <fullName evidence="2">Uncharacterized protein</fullName>
    </submittedName>
</protein>
<sequence length="596" mass="67875">MASPARSPRATSSRRRARTHSSVLGFNSSTMAVDGARTSSSSLTSEIALRDARLSSLNPLVASCEAQMASQDSQISFFASRISALQSHVAYNDAGISAMESQLGSLDPRTPMSDAGMRRLCAARGEDHFGRLPVEIRLMIYKELLIAPLPIFRGAEQFGKLRKAEYNPEMRVVLSTGILSTCRRYYYEAVSILYTRNRMMFCTGYDGSSGWFARFPISRQYMPFLMDIGVYFRVTDADATASSRVGHFLKALGRRAPNLRHLLVCAASDRYYEAVCPRDIMFYGPQHPVVSAILSIIARKNVQHIKLRVHDDAAYAPYVPNRIKSVFENHNPKPGATLTFSRSCSSPDDCPIHAKEGCQVCGKRRASDNIENWPIDDIALSCDWCEPDRERLEELIDELEEKRCRHNDDEDDYEDNDHCFNCNCLEQDSYDPEDRRDSFETVLYGYVPQFGKVKWSSNAFTLDNVEHPHCFNCEPVLCERQYRITDMLGYLSIKPKRCVWCGDNSWELSKGRYRGEITRPAVWRMRQSKITKFFKIIAYEEYFKKLFPSSYNNIPTDSSHGVGHLKNPLDVMPLITEHEIEWDMDTFVKASDGTAF</sequence>